<name>A0A815TLX6_ADIRI</name>
<dbReference type="Proteomes" id="UP000663852">
    <property type="component" value="Unassembled WGS sequence"/>
</dbReference>
<gene>
    <name evidence="2" type="ORF">EDS130_LOCUS43073</name>
    <name evidence="1" type="ORF">XAT740_LOCUS11753</name>
</gene>
<comment type="caution">
    <text evidence="2">The sequence shown here is derived from an EMBL/GenBank/DDBJ whole genome shotgun (WGS) entry which is preliminary data.</text>
</comment>
<dbReference type="Proteomes" id="UP000663828">
    <property type="component" value="Unassembled WGS sequence"/>
</dbReference>
<organism evidence="2 4">
    <name type="scientific">Adineta ricciae</name>
    <name type="common">Rotifer</name>
    <dbReference type="NCBI Taxonomy" id="249248"/>
    <lineage>
        <taxon>Eukaryota</taxon>
        <taxon>Metazoa</taxon>
        <taxon>Spiralia</taxon>
        <taxon>Gnathifera</taxon>
        <taxon>Rotifera</taxon>
        <taxon>Eurotatoria</taxon>
        <taxon>Bdelloidea</taxon>
        <taxon>Adinetida</taxon>
        <taxon>Adinetidae</taxon>
        <taxon>Adineta</taxon>
    </lineage>
</organism>
<accession>A0A815TLX6</accession>
<sequence length="90" mass="9790">MQWQLLLSIPIPDSIYSQSTIVATLPVFSSSVNYSVGSNLVGIEIRDSVADNYLDIVIANNWLNAACMLHNMGDGTFYSQVSYLSGSSPQ</sequence>
<protein>
    <submittedName>
        <fullName evidence="2">Uncharacterized protein</fullName>
    </submittedName>
</protein>
<proteinExistence type="predicted"/>
<dbReference type="EMBL" id="CAJNOR010000651">
    <property type="protein sequence ID" value="CAF0972727.1"/>
    <property type="molecule type" value="Genomic_DNA"/>
</dbReference>
<evidence type="ECO:0000313" key="1">
    <source>
        <dbReference type="EMBL" id="CAF0972727.1"/>
    </source>
</evidence>
<dbReference type="EMBL" id="CAJNOJ010000676">
    <property type="protein sequence ID" value="CAF1508243.1"/>
    <property type="molecule type" value="Genomic_DNA"/>
</dbReference>
<evidence type="ECO:0000313" key="3">
    <source>
        <dbReference type="Proteomes" id="UP000663828"/>
    </source>
</evidence>
<dbReference type="AlphaFoldDB" id="A0A815TLX6"/>
<keyword evidence="3" id="KW-1185">Reference proteome</keyword>
<evidence type="ECO:0000313" key="4">
    <source>
        <dbReference type="Proteomes" id="UP000663852"/>
    </source>
</evidence>
<evidence type="ECO:0000313" key="2">
    <source>
        <dbReference type="EMBL" id="CAF1508243.1"/>
    </source>
</evidence>
<reference evidence="2" key="1">
    <citation type="submission" date="2021-02" db="EMBL/GenBank/DDBJ databases">
        <authorList>
            <person name="Nowell W R."/>
        </authorList>
    </citation>
    <scope>NUCLEOTIDE SEQUENCE</scope>
</reference>